<proteinExistence type="inferred from homology"/>
<comment type="similarity">
    <text evidence="1">Belongs to the GID4/VID24 family.</text>
</comment>
<protein>
    <submittedName>
        <fullName evidence="2">Vacuolar import and degradation protein</fullName>
    </submittedName>
</protein>
<organism evidence="2 3">
    <name type="scientific">Protomyces lactucae-debilis</name>
    <dbReference type="NCBI Taxonomy" id="2754530"/>
    <lineage>
        <taxon>Eukaryota</taxon>
        <taxon>Fungi</taxon>
        <taxon>Dikarya</taxon>
        <taxon>Ascomycota</taxon>
        <taxon>Taphrinomycotina</taxon>
        <taxon>Taphrinomycetes</taxon>
        <taxon>Taphrinales</taxon>
        <taxon>Protomycetaceae</taxon>
        <taxon>Protomyces</taxon>
    </lineage>
</organism>
<dbReference type="PANTHER" id="PTHR14534">
    <property type="entry name" value="VACUOLAR IMPORT AND DEGRADATION PROTEIN 24"/>
    <property type="match status" value="1"/>
</dbReference>
<dbReference type="Pfam" id="PF09783">
    <property type="entry name" value="Vac_ImportDeg"/>
    <property type="match status" value="1"/>
</dbReference>
<feature type="non-terminal residue" evidence="2">
    <location>
        <position position="1"/>
    </location>
</feature>
<dbReference type="GO" id="GO:0006623">
    <property type="term" value="P:protein targeting to vacuole"/>
    <property type="evidence" value="ECO:0007669"/>
    <property type="project" value="TreeGrafter"/>
</dbReference>
<dbReference type="GO" id="GO:0045721">
    <property type="term" value="P:negative regulation of gluconeogenesis"/>
    <property type="evidence" value="ECO:0007669"/>
    <property type="project" value="TreeGrafter"/>
</dbReference>
<dbReference type="GO" id="GO:0043161">
    <property type="term" value="P:proteasome-mediated ubiquitin-dependent protein catabolic process"/>
    <property type="evidence" value="ECO:0007669"/>
    <property type="project" value="TreeGrafter"/>
</dbReference>
<keyword evidence="3" id="KW-1185">Reference proteome</keyword>
<dbReference type="OrthoDB" id="62at2759"/>
<dbReference type="STRING" id="56484.A0A1Y2EW95"/>
<evidence type="ECO:0000313" key="3">
    <source>
        <dbReference type="Proteomes" id="UP000193685"/>
    </source>
</evidence>
<dbReference type="AlphaFoldDB" id="A0A1Y2EW95"/>
<dbReference type="InterPro" id="IPR018618">
    <property type="entry name" value="GID4/10-like"/>
</dbReference>
<feature type="non-terminal residue" evidence="2">
    <location>
        <position position="196"/>
    </location>
</feature>
<dbReference type="GO" id="GO:0005773">
    <property type="term" value="C:vacuole"/>
    <property type="evidence" value="ECO:0007669"/>
    <property type="project" value="GOC"/>
</dbReference>
<dbReference type="PANTHER" id="PTHR14534:SF3">
    <property type="entry name" value="GID COMPLEX SUBUNIT 4 HOMOLOG"/>
    <property type="match status" value="1"/>
</dbReference>
<sequence length="196" mass="22518">LRPGRRFQGVQQSGRATYEVSVLLDHVDMDESRIAGTLRIQGLSVDHPTLTTFFEGEIVGAKHSFITHHKHWGASEKTDVEHWTRFQAFKPIASFAATRQKARAMQADEVPSAQSASSDCHLKLDHLFMRWKELHAIEEQRRRILEGVSYEGFYYICLSLVTGHISGMYFHEASELYQQLSLKPVDASHFPAYEWR</sequence>
<reference evidence="2 3" key="1">
    <citation type="submission" date="2016-07" db="EMBL/GenBank/DDBJ databases">
        <title>Pervasive Adenine N6-methylation of Active Genes in Fungi.</title>
        <authorList>
            <consortium name="DOE Joint Genome Institute"/>
            <person name="Mondo S.J."/>
            <person name="Dannebaum R.O."/>
            <person name="Kuo R.C."/>
            <person name="Labutti K."/>
            <person name="Haridas S."/>
            <person name="Kuo A."/>
            <person name="Salamov A."/>
            <person name="Ahrendt S.R."/>
            <person name="Lipzen A."/>
            <person name="Sullivan W."/>
            <person name="Andreopoulos W.B."/>
            <person name="Clum A."/>
            <person name="Lindquist E."/>
            <person name="Daum C."/>
            <person name="Ramamoorthy G.K."/>
            <person name="Gryganskyi A."/>
            <person name="Culley D."/>
            <person name="Magnuson J.K."/>
            <person name="James T.Y."/>
            <person name="O'Malley M.A."/>
            <person name="Stajich J.E."/>
            <person name="Spatafora J.W."/>
            <person name="Visel A."/>
            <person name="Grigoriev I.V."/>
        </authorList>
    </citation>
    <scope>NUCLEOTIDE SEQUENCE [LARGE SCALE GENOMIC DNA]</scope>
    <source>
        <strain evidence="2 3">12-1054</strain>
    </source>
</reference>
<name>A0A1Y2EW95_PROLT</name>
<evidence type="ECO:0000313" key="2">
    <source>
        <dbReference type="EMBL" id="ORY75406.1"/>
    </source>
</evidence>
<dbReference type="EMBL" id="MCFI01000026">
    <property type="protein sequence ID" value="ORY75406.1"/>
    <property type="molecule type" value="Genomic_DNA"/>
</dbReference>
<gene>
    <name evidence="2" type="ORF">BCR37DRAFT_339348</name>
</gene>
<evidence type="ECO:0000256" key="1">
    <source>
        <dbReference type="ARBA" id="ARBA00061469"/>
    </source>
</evidence>
<dbReference type="GO" id="GO:0034657">
    <property type="term" value="C:GID complex"/>
    <property type="evidence" value="ECO:0007669"/>
    <property type="project" value="TreeGrafter"/>
</dbReference>
<dbReference type="Proteomes" id="UP000193685">
    <property type="component" value="Unassembled WGS sequence"/>
</dbReference>
<dbReference type="GO" id="GO:0007039">
    <property type="term" value="P:protein catabolic process in the vacuole"/>
    <property type="evidence" value="ECO:0007669"/>
    <property type="project" value="TreeGrafter"/>
</dbReference>
<comment type="caution">
    <text evidence="2">The sequence shown here is derived from an EMBL/GenBank/DDBJ whole genome shotgun (WGS) entry which is preliminary data.</text>
</comment>
<dbReference type="GeneID" id="63783928"/>
<accession>A0A1Y2EW95</accession>
<dbReference type="RefSeq" id="XP_040722279.1">
    <property type="nucleotide sequence ID" value="XM_040867329.1"/>
</dbReference>
<dbReference type="OMA" id="GYYYHRQ"/>